<feature type="domain" description="Disease resistance N-terminal" evidence="4">
    <location>
        <begin position="38"/>
        <end position="97"/>
    </location>
</feature>
<evidence type="ECO:0000256" key="2">
    <source>
        <dbReference type="ARBA" id="ARBA00022741"/>
    </source>
</evidence>
<name>A0A445EII4_ARAHY</name>
<dbReference type="GO" id="GO:0006952">
    <property type="term" value="P:defense response"/>
    <property type="evidence" value="ECO:0007669"/>
    <property type="project" value="UniProtKB-KW"/>
</dbReference>
<organism evidence="5 6">
    <name type="scientific">Arachis hypogaea</name>
    <name type="common">Peanut</name>
    <dbReference type="NCBI Taxonomy" id="3818"/>
    <lineage>
        <taxon>Eukaryota</taxon>
        <taxon>Viridiplantae</taxon>
        <taxon>Streptophyta</taxon>
        <taxon>Embryophyta</taxon>
        <taxon>Tracheophyta</taxon>
        <taxon>Spermatophyta</taxon>
        <taxon>Magnoliopsida</taxon>
        <taxon>eudicotyledons</taxon>
        <taxon>Gunneridae</taxon>
        <taxon>Pentapetalae</taxon>
        <taxon>rosids</taxon>
        <taxon>fabids</taxon>
        <taxon>Fabales</taxon>
        <taxon>Fabaceae</taxon>
        <taxon>Papilionoideae</taxon>
        <taxon>50 kb inversion clade</taxon>
        <taxon>dalbergioids sensu lato</taxon>
        <taxon>Dalbergieae</taxon>
        <taxon>Pterocarpus clade</taxon>
        <taxon>Arachis</taxon>
    </lineage>
</organism>
<proteinExistence type="predicted"/>
<accession>A0A445EII4</accession>
<protein>
    <recommendedName>
        <fullName evidence="4">Disease resistance N-terminal domain-containing protein</fullName>
    </recommendedName>
</protein>
<keyword evidence="2" id="KW-0547">Nucleotide-binding</keyword>
<evidence type="ECO:0000259" key="4">
    <source>
        <dbReference type="Pfam" id="PF18052"/>
    </source>
</evidence>
<evidence type="ECO:0000313" key="5">
    <source>
        <dbReference type="EMBL" id="RYR75211.1"/>
    </source>
</evidence>
<dbReference type="Proteomes" id="UP000289738">
    <property type="component" value="Chromosome A02"/>
</dbReference>
<dbReference type="InterPro" id="IPR041118">
    <property type="entry name" value="Rx_N"/>
</dbReference>
<evidence type="ECO:0000313" key="6">
    <source>
        <dbReference type="Proteomes" id="UP000289738"/>
    </source>
</evidence>
<evidence type="ECO:0000256" key="3">
    <source>
        <dbReference type="ARBA" id="ARBA00022821"/>
    </source>
</evidence>
<dbReference type="STRING" id="3818.A0A445EII4"/>
<keyword evidence="1" id="KW-0677">Repeat</keyword>
<dbReference type="Pfam" id="PF18052">
    <property type="entry name" value="Rx_N"/>
    <property type="match status" value="1"/>
</dbReference>
<dbReference type="Gene3D" id="1.20.5.4130">
    <property type="match status" value="1"/>
</dbReference>
<dbReference type="AlphaFoldDB" id="A0A445EII4"/>
<keyword evidence="3" id="KW-0611">Plant defense</keyword>
<gene>
    <name evidence="5" type="ORF">Ahy_A02g009883</name>
</gene>
<dbReference type="EMBL" id="SDMP01000002">
    <property type="protein sequence ID" value="RYR75211.1"/>
    <property type="molecule type" value="Genomic_DNA"/>
</dbReference>
<reference evidence="5 6" key="1">
    <citation type="submission" date="2019-01" db="EMBL/GenBank/DDBJ databases">
        <title>Sequencing of cultivated peanut Arachis hypogaea provides insights into genome evolution and oil improvement.</title>
        <authorList>
            <person name="Chen X."/>
        </authorList>
    </citation>
    <scope>NUCLEOTIDE SEQUENCE [LARGE SCALE GENOMIC DNA]</scope>
    <source>
        <strain evidence="6">cv. Fuhuasheng</strain>
        <tissue evidence="5">Leaves</tissue>
    </source>
</reference>
<evidence type="ECO:0000256" key="1">
    <source>
        <dbReference type="ARBA" id="ARBA00022737"/>
    </source>
</evidence>
<sequence>MAGALVGGAFLSGFINVVFDRFLSSEAANLIIGKKLGPDLVERLRISLHAAEALVDDAEYKQLDNPSVKDWLNSLRDAVYVADDLLDSVLTIEATRKEVRSFWPISFLKRDREIVDKMEDVVRRINFLEKQKDFLGLEKTTKRNFLSWRIPSTSLVEAKKDR</sequence>
<comment type="caution">
    <text evidence="5">The sequence shown here is derived from an EMBL/GenBank/DDBJ whole genome shotgun (WGS) entry which is preliminary data.</text>
</comment>
<keyword evidence="6" id="KW-1185">Reference proteome</keyword>
<dbReference type="GO" id="GO:0000166">
    <property type="term" value="F:nucleotide binding"/>
    <property type="evidence" value="ECO:0007669"/>
    <property type="project" value="UniProtKB-KW"/>
</dbReference>